<evidence type="ECO:0000313" key="4">
    <source>
        <dbReference type="Proteomes" id="UP000199068"/>
    </source>
</evidence>
<dbReference type="PANTHER" id="PTHR10192">
    <property type="entry name" value="MOLYBDOPTERIN BIOSYNTHESIS PROTEIN"/>
    <property type="match status" value="1"/>
</dbReference>
<dbReference type="GO" id="GO:0006777">
    <property type="term" value="P:Mo-molybdopterin cofactor biosynthetic process"/>
    <property type="evidence" value="ECO:0007669"/>
    <property type="project" value="UniProtKB-UniRule"/>
</dbReference>
<dbReference type="EMBL" id="FNGW01000003">
    <property type="protein sequence ID" value="SDL70830.1"/>
    <property type="molecule type" value="Genomic_DNA"/>
</dbReference>
<comment type="pathway">
    <text evidence="1">Cofactor biosynthesis; molybdopterin biosynthesis.</text>
</comment>
<organism evidence="3 4">
    <name type="scientific">Romboutsia lituseburensis DSM 797</name>
    <dbReference type="NCBI Taxonomy" id="1121325"/>
    <lineage>
        <taxon>Bacteria</taxon>
        <taxon>Bacillati</taxon>
        <taxon>Bacillota</taxon>
        <taxon>Clostridia</taxon>
        <taxon>Peptostreptococcales</taxon>
        <taxon>Peptostreptococcaceae</taxon>
        <taxon>Romboutsia</taxon>
    </lineage>
</organism>
<keyword evidence="1" id="KW-0808">Transferase</keyword>
<dbReference type="Proteomes" id="UP000199068">
    <property type="component" value="Unassembled WGS sequence"/>
</dbReference>
<comment type="catalytic activity">
    <reaction evidence="1">
        <text>adenylyl-molybdopterin + molybdate = Mo-molybdopterin + AMP + H(+)</text>
        <dbReference type="Rhea" id="RHEA:35047"/>
        <dbReference type="ChEBI" id="CHEBI:15378"/>
        <dbReference type="ChEBI" id="CHEBI:36264"/>
        <dbReference type="ChEBI" id="CHEBI:62727"/>
        <dbReference type="ChEBI" id="CHEBI:71302"/>
        <dbReference type="ChEBI" id="CHEBI:456215"/>
    </reaction>
</comment>
<keyword evidence="1" id="KW-0460">Magnesium</keyword>
<dbReference type="STRING" id="1121325.SAMN04515677_103130"/>
<dbReference type="InterPro" id="IPR038987">
    <property type="entry name" value="MoeA-like"/>
</dbReference>
<comment type="similarity">
    <text evidence="1">Belongs to the MoeA family.</text>
</comment>
<keyword evidence="1" id="KW-0501">Molybdenum cofactor biosynthesis</keyword>
<dbReference type="CDD" id="cd03522">
    <property type="entry name" value="MoeA_like"/>
    <property type="match status" value="1"/>
</dbReference>
<dbReference type="SMART" id="SM00852">
    <property type="entry name" value="MoCF_biosynth"/>
    <property type="match status" value="1"/>
</dbReference>
<evidence type="ECO:0000313" key="3">
    <source>
        <dbReference type="EMBL" id="SDL70830.1"/>
    </source>
</evidence>
<dbReference type="UniPathway" id="UPA00344"/>
<dbReference type="AlphaFoldDB" id="A0A1G9M9A9"/>
<evidence type="ECO:0000256" key="1">
    <source>
        <dbReference type="RuleBase" id="RU365090"/>
    </source>
</evidence>
<comment type="cofactor">
    <cofactor evidence="1">
        <name>Mg(2+)</name>
        <dbReference type="ChEBI" id="CHEBI:18420"/>
    </cofactor>
</comment>
<dbReference type="EC" id="2.10.1.1" evidence="1"/>
<reference evidence="3 4" key="1">
    <citation type="submission" date="2016-10" db="EMBL/GenBank/DDBJ databases">
        <authorList>
            <person name="de Groot N.N."/>
        </authorList>
    </citation>
    <scope>NUCLEOTIDE SEQUENCE [LARGE SCALE GENOMIC DNA]</scope>
    <source>
        <strain evidence="3 4">DSM 797</strain>
    </source>
</reference>
<dbReference type="InterPro" id="IPR036425">
    <property type="entry name" value="MoaB/Mog-like_dom_sf"/>
</dbReference>
<keyword evidence="1" id="KW-0500">Molybdenum</keyword>
<keyword evidence="4" id="KW-1185">Reference proteome</keyword>
<dbReference type="PANTHER" id="PTHR10192:SF28">
    <property type="entry name" value="MOLYBDOPTERIN MOLYBDENUMTRANSFERASE"/>
    <property type="match status" value="1"/>
</dbReference>
<dbReference type="SUPFAM" id="SSF53218">
    <property type="entry name" value="Molybdenum cofactor biosynthesis proteins"/>
    <property type="match status" value="1"/>
</dbReference>
<proteinExistence type="inferred from homology"/>
<dbReference type="Gene3D" id="3.40.980.10">
    <property type="entry name" value="MoaB/Mog-like domain"/>
    <property type="match status" value="1"/>
</dbReference>
<feature type="domain" description="MoaB/Mog" evidence="2">
    <location>
        <begin position="173"/>
        <end position="305"/>
    </location>
</feature>
<dbReference type="GO" id="GO:0061599">
    <property type="term" value="F:molybdopterin molybdotransferase activity"/>
    <property type="evidence" value="ECO:0007669"/>
    <property type="project" value="UniProtKB-UniRule"/>
</dbReference>
<accession>A0A1G9M9A9</accession>
<name>A0A1G9M9A9_9FIRM</name>
<comment type="function">
    <text evidence="1">Catalyzes the insertion of molybdate into adenylated molybdopterin with the concomitant release of AMP.</text>
</comment>
<dbReference type="Pfam" id="PF00994">
    <property type="entry name" value="MoCF_biosynth"/>
    <property type="match status" value="1"/>
</dbReference>
<dbReference type="RefSeq" id="WP_092724840.1">
    <property type="nucleotide sequence ID" value="NZ_FNGW01000003.1"/>
</dbReference>
<evidence type="ECO:0000259" key="2">
    <source>
        <dbReference type="SMART" id="SM00852"/>
    </source>
</evidence>
<dbReference type="GO" id="GO:0046872">
    <property type="term" value="F:metal ion binding"/>
    <property type="evidence" value="ECO:0007669"/>
    <property type="project" value="UniProtKB-UniRule"/>
</dbReference>
<protein>
    <recommendedName>
        <fullName evidence="1">Molybdopterin molybdenumtransferase</fullName>
        <ecNumber evidence="1">2.10.1.1</ecNumber>
    </recommendedName>
</protein>
<gene>
    <name evidence="3" type="ORF">SAMN04515677_103130</name>
</gene>
<keyword evidence="1" id="KW-0479">Metal-binding</keyword>
<dbReference type="GO" id="GO:0005829">
    <property type="term" value="C:cytosol"/>
    <property type="evidence" value="ECO:0007669"/>
    <property type="project" value="TreeGrafter"/>
</dbReference>
<sequence length="339" mass="37241">MKKIKTVDAIGHILCHDITRIAPGKFKGRAFKKGHVVKEEDIEVLLSMGKDNLYVWEKIDGLVHENDAAVVLKDLTAGENLEFSEIKEGKIDFIANTDGLLKVDVDALLNLNLIDDIVLSTLHNNFVVKKGLKVAGTRVIPLLIDEQKLIEAKEVVKNKKIVDVIKFKPKKVAIVTTGNEIYHKRIVDKFGPVIKEKVEKFGCQVIGQAICSDDKAMIKNAINDFINQGAELICCTGGMSVDPDDVTPTAIKESGAEIVTYGAPILPGAMFLLAYNKDIPIMGIPGCAMYNKTTVFDVILPRVLIDEKLTKLDIVKYGHGGLCMSCEVCTYPSCNFAKI</sequence>
<dbReference type="InterPro" id="IPR001453">
    <property type="entry name" value="MoaB/Mog_dom"/>
</dbReference>